<dbReference type="EMBL" id="JBBPBM010000036">
    <property type="protein sequence ID" value="KAK8529393.1"/>
    <property type="molecule type" value="Genomic_DNA"/>
</dbReference>
<reference evidence="1 2" key="1">
    <citation type="journal article" date="2024" name="G3 (Bethesda)">
        <title>Genome assembly of Hibiscus sabdariffa L. provides insights into metabolisms of medicinal natural products.</title>
        <authorList>
            <person name="Kim T."/>
        </authorList>
    </citation>
    <scope>NUCLEOTIDE SEQUENCE [LARGE SCALE GENOMIC DNA]</scope>
    <source>
        <strain evidence="1">TK-2024</strain>
        <tissue evidence="1">Old leaves</tissue>
    </source>
</reference>
<accession>A0ABR2D3Q1</accession>
<protein>
    <submittedName>
        <fullName evidence="1">Uncharacterized protein</fullName>
    </submittedName>
</protein>
<comment type="caution">
    <text evidence="1">The sequence shown here is derived from an EMBL/GenBank/DDBJ whole genome shotgun (WGS) entry which is preliminary data.</text>
</comment>
<organism evidence="1 2">
    <name type="scientific">Hibiscus sabdariffa</name>
    <name type="common">roselle</name>
    <dbReference type="NCBI Taxonomy" id="183260"/>
    <lineage>
        <taxon>Eukaryota</taxon>
        <taxon>Viridiplantae</taxon>
        <taxon>Streptophyta</taxon>
        <taxon>Embryophyta</taxon>
        <taxon>Tracheophyta</taxon>
        <taxon>Spermatophyta</taxon>
        <taxon>Magnoliopsida</taxon>
        <taxon>eudicotyledons</taxon>
        <taxon>Gunneridae</taxon>
        <taxon>Pentapetalae</taxon>
        <taxon>rosids</taxon>
        <taxon>malvids</taxon>
        <taxon>Malvales</taxon>
        <taxon>Malvaceae</taxon>
        <taxon>Malvoideae</taxon>
        <taxon>Hibiscus</taxon>
    </lineage>
</organism>
<gene>
    <name evidence="1" type="ORF">V6N12_060175</name>
</gene>
<proteinExistence type="predicted"/>
<keyword evidence="2" id="KW-1185">Reference proteome</keyword>
<evidence type="ECO:0000313" key="2">
    <source>
        <dbReference type="Proteomes" id="UP001472677"/>
    </source>
</evidence>
<evidence type="ECO:0000313" key="1">
    <source>
        <dbReference type="EMBL" id="KAK8529393.1"/>
    </source>
</evidence>
<name>A0ABR2D3Q1_9ROSI</name>
<dbReference type="Proteomes" id="UP001472677">
    <property type="component" value="Unassembled WGS sequence"/>
</dbReference>
<sequence>MNSSKSRTQESLSQWTWKSMMLKLKVGYKKERELGKEMRLAEEREGRGGDWWFVAVAGAGAGADGKFKFSKRKRGFR</sequence>